<keyword evidence="1" id="KW-0808">Transferase</keyword>
<dbReference type="EMBL" id="NKQK01000016">
    <property type="protein sequence ID" value="PSS08388.1"/>
    <property type="molecule type" value="Genomic_DNA"/>
</dbReference>
<comment type="caution">
    <text evidence="1">The sequence shown here is derived from an EMBL/GenBank/DDBJ whole genome shotgun (WGS) entry which is preliminary data.</text>
</comment>
<sequence length="104" mass="11988">MPLIICVQQPYRSVHHQQLVAQSHCHVLNRFRSWFSLGGLSSPLLWFLCRRYLEASYPFGTLLSMHNLLQPTAAYYSLLQPSYSLLELPAASWSFLYQELPTAS</sequence>
<evidence type="ECO:0000313" key="2">
    <source>
        <dbReference type="Proteomes" id="UP000241394"/>
    </source>
</evidence>
<reference evidence="1 2" key="1">
    <citation type="submission" date="2017-07" db="EMBL/GenBank/DDBJ databases">
        <title>An improved, manually edited Actinidia chinensis var. chinensis (kiwifruit) genome highlights the challenges associated with draft genomes and gene prediction in plants.</title>
        <authorList>
            <person name="Pilkington S."/>
            <person name="Crowhurst R."/>
            <person name="Hilario E."/>
            <person name="Nardozza S."/>
            <person name="Fraser L."/>
            <person name="Peng Y."/>
            <person name="Gunaseelan K."/>
            <person name="Simpson R."/>
            <person name="Tahir J."/>
            <person name="Deroles S."/>
            <person name="Templeton K."/>
            <person name="Luo Z."/>
            <person name="Davy M."/>
            <person name="Cheng C."/>
            <person name="Mcneilage M."/>
            <person name="Scaglione D."/>
            <person name="Liu Y."/>
            <person name="Zhang Q."/>
            <person name="Datson P."/>
            <person name="De Silva N."/>
            <person name="Gardiner S."/>
            <person name="Bassett H."/>
            <person name="Chagne D."/>
            <person name="Mccallum J."/>
            <person name="Dzierzon H."/>
            <person name="Deng C."/>
            <person name="Wang Y.-Y."/>
            <person name="Barron N."/>
            <person name="Manako K."/>
            <person name="Bowen J."/>
            <person name="Foster T."/>
            <person name="Erridge Z."/>
            <person name="Tiffin H."/>
            <person name="Waite C."/>
            <person name="Davies K."/>
            <person name="Grierson E."/>
            <person name="Laing W."/>
            <person name="Kirk R."/>
            <person name="Chen X."/>
            <person name="Wood M."/>
            <person name="Montefiori M."/>
            <person name="Brummell D."/>
            <person name="Schwinn K."/>
            <person name="Catanach A."/>
            <person name="Fullerton C."/>
            <person name="Li D."/>
            <person name="Meiyalaghan S."/>
            <person name="Nieuwenhuizen N."/>
            <person name="Read N."/>
            <person name="Prakash R."/>
            <person name="Hunter D."/>
            <person name="Zhang H."/>
            <person name="Mckenzie M."/>
            <person name="Knabel M."/>
            <person name="Harris A."/>
            <person name="Allan A."/>
            <person name="Chen A."/>
            <person name="Janssen B."/>
            <person name="Plunkett B."/>
            <person name="Dwamena C."/>
            <person name="Voogd C."/>
            <person name="Leif D."/>
            <person name="Lafferty D."/>
            <person name="Souleyre E."/>
            <person name="Varkonyi-Gasic E."/>
            <person name="Gambi F."/>
            <person name="Hanley J."/>
            <person name="Yao J.-L."/>
            <person name="Cheung J."/>
            <person name="David K."/>
            <person name="Warren B."/>
            <person name="Marsh K."/>
            <person name="Snowden K."/>
            <person name="Lin-Wang K."/>
            <person name="Brian L."/>
            <person name="Martinez-Sanchez M."/>
            <person name="Wang M."/>
            <person name="Ileperuma N."/>
            <person name="Macnee N."/>
            <person name="Campin R."/>
            <person name="Mcatee P."/>
            <person name="Drummond R."/>
            <person name="Espley R."/>
            <person name="Ireland H."/>
            <person name="Wu R."/>
            <person name="Atkinson R."/>
            <person name="Karunairetnam S."/>
            <person name="Bulley S."/>
            <person name="Chunkath S."/>
            <person name="Hanley Z."/>
            <person name="Storey R."/>
            <person name="Thrimawithana A."/>
            <person name="Thomson S."/>
            <person name="David C."/>
            <person name="Testolin R."/>
        </authorList>
    </citation>
    <scope>NUCLEOTIDE SEQUENCE [LARGE SCALE GENOMIC DNA]</scope>
    <source>
        <strain evidence="2">cv. Red5</strain>
        <tissue evidence="1">Young leaf</tissue>
    </source>
</reference>
<dbReference type="AlphaFoldDB" id="A0A2R6QIF4"/>
<accession>A0A2R6QIF4</accession>
<dbReference type="InParanoid" id="A0A2R6QIF4"/>
<organism evidence="1 2">
    <name type="scientific">Actinidia chinensis var. chinensis</name>
    <name type="common">Chinese soft-hair kiwi</name>
    <dbReference type="NCBI Taxonomy" id="1590841"/>
    <lineage>
        <taxon>Eukaryota</taxon>
        <taxon>Viridiplantae</taxon>
        <taxon>Streptophyta</taxon>
        <taxon>Embryophyta</taxon>
        <taxon>Tracheophyta</taxon>
        <taxon>Spermatophyta</taxon>
        <taxon>Magnoliopsida</taxon>
        <taxon>eudicotyledons</taxon>
        <taxon>Gunneridae</taxon>
        <taxon>Pentapetalae</taxon>
        <taxon>asterids</taxon>
        <taxon>Ericales</taxon>
        <taxon>Actinidiaceae</taxon>
        <taxon>Actinidia</taxon>
    </lineage>
</organism>
<reference evidence="2" key="2">
    <citation type="journal article" date="2018" name="BMC Genomics">
        <title>A manually annotated Actinidia chinensis var. chinensis (kiwifruit) genome highlights the challenges associated with draft genomes and gene prediction in plants.</title>
        <authorList>
            <person name="Pilkington S.M."/>
            <person name="Crowhurst R."/>
            <person name="Hilario E."/>
            <person name="Nardozza S."/>
            <person name="Fraser L."/>
            <person name="Peng Y."/>
            <person name="Gunaseelan K."/>
            <person name="Simpson R."/>
            <person name="Tahir J."/>
            <person name="Deroles S.C."/>
            <person name="Templeton K."/>
            <person name="Luo Z."/>
            <person name="Davy M."/>
            <person name="Cheng C."/>
            <person name="McNeilage M."/>
            <person name="Scaglione D."/>
            <person name="Liu Y."/>
            <person name="Zhang Q."/>
            <person name="Datson P."/>
            <person name="De Silva N."/>
            <person name="Gardiner S.E."/>
            <person name="Bassett H."/>
            <person name="Chagne D."/>
            <person name="McCallum J."/>
            <person name="Dzierzon H."/>
            <person name="Deng C."/>
            <person name="Wang Y.Y."/>
            <person name="Barron L."/>
            <person name="Manako K."/>
            <person name="Bowen J."/>
            <person name="Foster T.M."/>
            <person name="Erridge Z.A."/>
            <person name="Tiffin H."/>
            <person name="Waite C.N."/>
            <person name="Davies K.M."/>
            <person name="Grierson E.P."/>
            <person name="Laing W.A."/>
            <person name="Kirk R."/>
            <person name="Chen X."/>
            <person name="Wood M."/>
            <person name="Montefiori M."/>
            <person name="Brummell D.A."/>
            <person name="Schwinn K.E."/>
            <person name="Catanach A."/>
            <person name="Fullerton C."/>
            <person name="Li D."/>
            <person name="Meiyalaghan S."/>
            <person name="Nieuwenhuizen N."/>
            <person name="Read N."/>
            <person name="Prakash R."/>
            <person name="Hunter D."/>
            <person name="Zhang H."/>
            <person name="McKenzie M."/>
            <person name="Knabel M."/>
            <person name="Harris A."/>
            <person name="Allan A.C."/>
            <person name="Gleave A."/>
            <person name="Chen A."/>
            <person name="Janssen B.J."/>
            <person name="Plunkett B."/>
            <person name="Ampomah-Dwamena C."/>
            <person name="Voogd C."/>
            <person name="Leif D."/>
            <person name="Lafferty D."/>
            <person name="Souleyre E.J.F."/>
            <person name="Varkonyi-Gasic E."/>
            <person name="Gambi F."/>
            <person name="Hanley J."/>
            <person name="Yao J.L."/>
            <person name="Cheung J."/>
            <person name="David K.M."/>
            <person name="Warren B."/>
            <person name="Marsh K."/>
            <person name="Snowden K.C."/>
            <person name="Lin-Wang K."/>
            <person name="Brian L."/>
            <person name="Martinez-Sanchez M."/>
            <person name="Wang M."/>
            <person name="Ileperuma N."/>
            <person name="Macnee N."/>
            <person name="Campin R."/>
            <person name="McAtee P."/>
            <person name="Drummond R.S.M."/>
            <person name="Espley R.V."/>
            <person name="Ireland H.S."/>
            <person name="Wu R."/>
            <person name="Atkinson R.G."/>
            <person name="Karunairetnam S."/>
            <person name="Bulley S."/>
            <person name="Chunkath S."/>
            <person name="Hanley Z."/>
            <person name="Storey R."/>
            <person name="Thrimawithana A.H."/>
            <person name="Thomson S."/>
            <person name="David C."/>
            <person name="Testolin R."/>
            <person name="Huang H."/>
            <person name="Hellens R.P."/>
            <person name="Schaffer R.J."/>
        </authorList>
    </citation>
    <scope>NUCLEOTIDE SEQUENCE [LARGE SCALE GENOMIC DNA]</scope>
    <source>
        <strain evidence="2">cv. Red5</strain>
    </source>
</reference>
<dbReference type="GO" id="GO:0016301">
    <property type="term" value="F:kinase activity"/>
    <property type="evidence" value="ECO:0007669"/>
    <property type="project" value="UniProtKB-KW"/>
</dbReference>
<dbReference type="Gramene" id="PSS08388">
    <property type="protein sequence ID" value="PSS08388"/>
    <property type="gene ID" value="CEY00_Acc18739"/>
</dbReference>
<proteinExistence type="predicted"/>
<dbReference type="Proteomes" id="UP000241394">
    <property type="component" value="Chromosome LG16"/>
</dbReference>
<keyword evidence="1" id="KW-0418">Kinase</keyword>
<evidence type="ECO:0000313" key="1">
    <source>
        <dbReference type="EMBL" id="PSS08388.1"/>
    </source>
</evidence>
<keyword evidence="2" id="KW-1185">Reference proteome</keyword>
<protein>
    <submittedName>
        <fullName evidence="1">NAD kinase</fullName>
    </submittedName>
</protein>
<name>A0A2R6QIF4_ACTCC</name>
<gene>
    <name evidence="1" type="ORF">CEY00_Acc18739</name>
</gene>